<sequence>MPEPAEDIEPFLATVAEMMAAENMMVATDLLKTATFRSGETGYDNWNGGTSTYTVFLEVDPATYAQLGEGRAALEEQIGVRLKAVVESHTTNWYSVSIVPKVTQRPDWRETKGSVSQAVRRNIIDGLKLDDVAWAGGLEEVEFLERIFDLQRLPSTDSRFDNAAGDIWQHRVNNPEDWADDWIYSDDRFNLMAGSSDSFLRFLCEMANPVVRPDRNEALRLVQHFNDQLRQDGWMLVEQERIAGRPRYVAMALDVSGGRAVSRARTVADALDAGWMQKEIERLENSVERDPALAIGTAKDLVESCCKSILTKRGVGFTNSAGLPDLTKLLAKELKLVPEGISDEARGSDTVKHILRSLSSITHHLAELRGLYGSGHGREGHHRGLEPRHARLAVGAAVAFIDFVTETHHRRPADEK</sequence>
<evidence type="ECO:0000313" key="3">
    <source>
        <dbReference type="EMBL" id="QYC09341.1"/>
    </source>
</evidence>
<dbReference type="GeneID" id="94376012"/>
<organism evidence="3 4">
    <name type="scientific">Brevundimonas nasdae</name>
    <dbReference type="NCBI Taxonomy" id="172043"/>
    <lineage>
        <taxon>Bacteria</taxon>
        <taxon>Pseudomonadati</taxon>
        <taxon>Pseudomonadota</taxon>
        <taxon>Alphaproteobacteria</taxon>
        <taxon>Caulobacterales</taxon>
        <taxon>Caulobacteraceae</taxon>
        <taxon>Brevundimonas</taxon>
    </lineage>
</organism>
<dbReference type="EMBL" id="CP080034">
    <property type="protein sequence ID" value="QYC09341.1"/>
    <property type="molecule type" value="Genomic_DNA"/>
</dbReference>
<proteinExistence type="predicted"/>
<dbReference type="Proteomes" id="UP000824334">
    <property type="component" value="Chromosome"/>
</dbReference>
<accession>A0ABX8TDT1</accession>
<dbReference type="InterPro" id="IPR041427">
    <property type="entry name" value="AbiJ-NTD3"/>
</dbReference>
<name>A0ABX8TDT1_9CAUL</name>
<feature type="domain" description="AbiJ-NTD3" evidence="2">
    <location>
        <begin position="115"/>
        <end position="281"/>
    </location>
</feature>
<evidence type="ECO:0000259" key="2">
    <source>
        <dbReference type="Pfam" id="PF18860"/>
    </source>
</evidence>
<protein>
    <submittedName>
        <fullName evidence="3">Abortive infection family protein</fullName>
    </submittedName>
</protein>
<evidence type="ECO:0000313" key="4">
    <source>
        <dbReference type="Proteomes" id="UP000824334"/>
    </source>
</evidence>
<dbReference type="Pfam" id="PF14355">
    <property type="entry name" value="Abi_C"/>
    <property type="match status" value="1"/>
</dbReference>
<keyword evidence="4" id="KW-1185">Reference proteome</keyword>
<dbReference type="InterPro" id="IPR026001">
    <property type="entry name" value="Abi-like_C"/>
</dbReference>
<gene>
    <name evidence="3" type="ORF">KWG56_12080</name>
</gene>
<feature type="domain" description="Abortive infection protein-like C-terminal" evidence="1">
    <location>
        <begin position="325"/>
        <end position="405"/>
    </location>
</feature>
<dbReference type="Pfam" id="PF18860">
    <property type="entry name" value="AbiJ_NTD3"/>
    <property type="match status" value="1"/>
</dbReference>
<evidence type="ECO:0000259" key="1">
    <source>
        <dbReference type="Pfam" id="PF14355"/>
    </source>
</evidence>
<dbReference type="RefSeq" id="WP_219354950.1">
    <property type="nucleotide sequence ID" value="NZ_CP080034.1"/>
</dbReference>
<reference evidence="3 4" key="1">
    <citation type="submission" date="2021-07" db="EMBL/GenBank/DDBJ databases">
        <title>Isolation and characterization of bacteria from a gold mining with a capacity of golden bioaccumulation.</title>
        <authorList>
            <person name="Yang X.J."/>
        </authorList>
    </citation>
    <scope>NUCLEOTIDE SEQUENCE [LARGE SCALE GENOMIC DNA]</scope>
    <source>
        <strain evidence="3 4">Au29</strain>
    </source>
</reference>